<dbReference type="Proteomes" id="UP001596407">
    <property type="component" value="Unassembled WGS sequence"/>
</dbReference>
<comment type="caution">
    <text evidence="2">The sequence shown here is derived from an EMBL/GenBank/DDBJ whole genome shotgun (WGS) entry which is preliminary data.</text>
</comment>
<dbReference type="AlphaFoldDB" id="A0ABD5WK77"/>
<feature type="compositionally biased region" description="Basic and acidic residues" evidence="1">
    <location>
        <begin position="14"/>
        <end position="40"/>
    </location>
</feature>
<organism evidence="2 3">
    <name type="scientific">Halorussus caseinilyticus</name>
    <dbReference type="NCBI Taxonomy" id="3034025"/>
    <lineage>
        <taxon>Archaea</taxon>
        <taxon>Methanobacteriati</taxon>
        <taxon>Methanobacteriota</taxon>
        <taxon>Stenosarchaea group</taxon>
        <taxon>Halobacteria</taxon>
        <taxon>Halobacteriales</taxon>
        <taxon>Haladaptataceae</taxon>
        <taxon>Halorussus</taxon>
    </lineage>
</organism>
<evidence type="ECO:0000313" key="2">
    <source>
        <dbReference type="EMBL" id="MFC7080911.1"/>
    </source>
</evidence>
<dbReference type="GeneID" id="79302389"/>
<protein>
    <submittedName>
        <fullName evidence="2">Uncharacterized protein</fullName>
    </submittedName>
</protein>
<proteinExistence type="predicted"/>
<dbReference type="EMBL" id="JBHSZH010000005">
    <property type="protein sequence ID" value="MFC7080911.1"/>
    <property type="molecule type" value="Genomic_DNA"/>
</dbReference>
<evidence type="ECO:0000256" key="1">
    <source>
        <dbReference type="SAM" id="MobiDB-lite"/>
    </source>
</evidence>
<evidence type="ECO:0000313" key="3">
    <source>
        <dbReference type="Proteomes" id="UP001596407"/>
    </source>
</evidence>
<accession>A0ABD5WK77</accession>
<reference evidence="2 3" key="1">
    <citation type="journal article" date="2019" name="Int. J. Syst. Evol. Microbiol.">
        <title>The Global Catalogue of Microorganisms (GCM) 10K type strain sequencing project: providing services to taxonomists for standard genome sequencing and annotation.</title>
        <authorList>
            <consortium name="The Broad Institute Genomics Platform"/>
            <consortium name="The Broad Institute Genome Sequencing Center for Infectious Disease"/>
            <person name="Wu L."/>
            <person name="Ma J."/>
        </authorList>
    </citation>
    <scope>NUCLEOTIDE SEQUENCE [LARGE SCALE GENOMIC DNA]</scope>
    <source>
        <strain evidence="2 3">DT72</strain>
    </source>
</reference>
<feature type="region of interest" description="Disordered" evidence="1">
    <location>
        <begin position="1"/>
        <end position="54"/>
    </location>
</feature>
<sequence length="54" mass="5719">MAQNPPAETTGEESAAHAKVEVRGRDELGADASRGSERGRRAGSARAPRDRQSD</sequence>
<name>A0ABD5WK77_9EURY</name>
<gene>
    <name evidence="2" type="ORF">ACFQJ6_13140</name>
</gene>
<keyword evidence="3" id="KW-1185">Reference proteome</keyword>
<dbReference type="RefSeq" id="WP_276281203.1">
    <property type="nucleotide sequence ID" value="NZ_CP119809.1"/>
</dbReference>